<proteinExistence type="predicted"/>
<dbReference type="VEuPathDB" id="VectorBase:HLOH_062348"/>
<dbReference type="Pfam" id="PF13613">
    <property type="entry name" value="HTH_Tnp_4"/>
    <property type="match status" value="1"/>
</dbReference>
<dbReference type="Proteomes" id="UP000821853">
    <property type="component" value="Chromosome 1"/>
</dbReference>
<evidence type="ECO:0000259" key="4">
    <source>
        <dbReference type="Pfam" id="PF13613"/>
    </source>
</evidence>
<evidence type="ECO:0000313" key="6">
    <source>
        <dbReference type="Proteomes" id="UP000821853"/>
    </source>
</evidence>
<dbReference type="Pfam" id="PF13359">
    <property type="entry name" value="DDE_Tnp_4"/>
    <property type="match status" value="1"/>
</dbReference>
<dbReference type="AlphaFoldDB" id="A0A9J6FB44"/>
<comment type="caution">
    <text evidence="5">The sequence shown here is derived from an EMBL/GenBank/DDBJ whole genome shotgun (WGS) entry which is preliminary data.</text>
</comment>
<dbReference type="EMBL" id="JABSTR010000001">
    <property type="protein sequence ID" value="KAH9360218.1"/>
    <property type="molecule type" value="Genomic_DNA"/>
</dbReference>
<dbReference type="OrthoDB" id="6504129at2759"/>
<feature type="domain" description="Transposase Helix-turn-helix" evidence="4">
    <location>
        <begin position="151"/>
        <end position="200"/>
    </location>
</feature>
<organism evidence="5 6">
    <name type="scientific">Haemaphysalis longicornis</name>
    <name type="common">Bush tick</name>
    <dbReference type="NCBI Taxonomy" id="44386"/>
    <lineage>
        <taxon>Eukaryota</taxon>
        <taxon>Metazoa</taxon>
        <taxon>Ecdysozoa</taxon>
        <taxon>Arthropoda</taxon>
        <taxon>Chelicerata</taxon>
        <taxon>Arachnida</taxon>
        <taxon>Acari</taxon>
        <taxon>Parasitiformes</taxon>
        <taxon>Ixodida</taxon>
        <taxon>Ixodoidea</taxon>
        <taxon>Ixodidae</taxon>
        <taxon>Haemaphysalinae</taxon>
        <taxon>Haemaphysalis</taxon>
    </lineage>
</organism>
<reference evidence="5 6" key="1">
    <citation type="journal article" date="2020" name="Cell">
        <title>Large-Scale Comparative Analyses of Tick Genomes Elucidate Their Genetic Diversity and Vector Capacities.</title>
        <authorList>
            <consortium name="Tick Genome and Microbiome Consortium (TIGMIC)"/>
            <person name="Jia N."/>
            <person name="Wang J."/>
            <person name="Shi W."/>
            <person name="Du L."/>
            <person name="Sun Y."/>
            <person name="Zhan W."/>
            <person name="Jiang J.F."/>
            <person name="Wang Q."/>
            <person name="Zhang B."/>
            <person name="Ji P."/>
            <person name="Bell-Sakyi L."/>
            <person name="Cui X.M."/>
            <person name="Yuan T.T."/>
            <person name="Jiang B.G."/>
            <person name="Yang W.F."/>
            <person name="Lam T.T."/>
            <person name="Chang Q.C."/>
            <person name="Ding S.J."/>
            <person name="Wang X.J."/>
            <person name="Zhu J.G."/>
            <person name="Ruan X.D."/>
            <person name="Zhao L."/>
            <person name="Wei J.T."/>
            <person name="Ye R.Z."/>
            <person name="Que T.C."/>
            <person name="Du C.H."/>
            <person name="Zhou Y.H."/>
            <person name="Cheng J.X."/>
            <person name="Dai P.F."/>
            <person name="Guo W.B."/>
            <person name="Han X.H."/>
            <person name="Huang E.J."/>
            <person name="Li L.F."/>
            <person name="Wei W."/>
            <person name="Gao Y.C."/>
            <person name="Liu J.Z."/>
            <person name="Shao H.Z."/>
            <person name="Wang X."/>
            <person name="Wang C.C."/>
            <person name="Yang T.C."/>
            <person name="Huo Q.B."/>
            <person name="Li W."/>
            <person name="Chen H.Y."/>
            <person name="Chen S.E."/>
            <person name="Zhou L.G."/>
            <person name="Ni X.B."/>
            <person name="Tian J.H."/>
            <person name="Sheng Y."/>
            <person name="Liu T."/>
            <person name="Pan Y.S."/>
            <person name="Xia L.Y."/>
            <person name="Li J."/>
            <person name="Zhao F."/>
            <person name="Cao W.C."/>
        </authorList>
    </citation>
    <scope>NUCLEOTIDE SEQUENCE [LARGE SCALE GENOMIC DNA]</scope>
    <source>
        <strain evidence="5">HaeL-2018</strain>
    </source>
</reference>
<dbReference type="PANTHER" id="PTHR23080">
    <property type="entry name" value="THAP DOMAIN PROTEIN"/>
    <property type="match status" value="1"/>
</dbReference>
<evidence type="ECO:0000313" key="5">
    <source>
        <dbReference type="EMBL" id="KAH9360218.1"/>
    </source>
</evidence>
<dbReference type="InterPro" id="IPR027805">
    <property type="entry name" value="Transposase_HTH_dom"/>
</dbReference>
<dbReference type="GO" id="GO:0046872">
    <property type="term" value="F:metal ion binding"/>
    <property type="evidence" value="ECO:0007669"/>
    <property type="project" value="UniProtKB-KW"/>
</dbReference>
<dbReference type="PANTHER" id="PTHR23080:SF141">
    <property type="entry name" value="TRANSPOSASE HELIX-TURN-HELIX DOMAIN-CONTAINING PROTEIN"/>
    <property type="match status" value="1"/>
</dbReference>
<evidence type="ECO:0000256" key="2">
    <source>
        <dbReference type="ARBA" id="ARBA00022723"/>
    </source>
</evidence>
<protein>
    <recommendedName>
        <fullName evidence="7">Tick transposon</fullName>
    </recommendedName>
</protein>
<keyword evidence="6" id="KW-1185">Reference proteome</keyword>
<gene>
    <name evidence="5" type="ORF">HPB48_016873</name>
</gene>
<evidence type="ECO:0000256" key="1">
    <source>
        <dbReference type="ARBA" id="ARBA00001968"/>
    </source>
</evidence>
<accession>A0A9J6FB44</accession>
<evidence type="ECO:0000259" key="3">
    <source>
        <dbReference type="Pfam" id="PF13359"/>
    </source>
</evidence>
<dbReference type="InterPro" id="IPR027806">
    <property type="entry name" value="HARBI1_dom"/>
</dbReference>
<sequence length="411" mass="45019">MLVGSTAPFQSCFYSELGPLTLNQSCLKFTGIPTILVFFFPLACFQPSLLNPGGRSPSGAMVEPELDPEMATDVNTEDEAVEALLLLSQCHPSYDHKCVQVDVESFKKHKMKLVDLLTTDAAVRAFTGIESVSALVALSDEVALVDKMATELSVLERVVLVLVRIKTCLSFICLALLFGVSKTTVHRHFYGTLQALAAVLEAAIPWPSKEEVSRNLPRCFEGYQEVRVVLDCTEVELEKSHCASCRILTYSHYKGRHTAKVLVGVSPGGLITFVSNGFGGKTSDKASVKQSHVLDELSSFEDDVMIDKGFNIDDMCGKRGLGVVQPPFLRNATQFSSAEANKTVRIARARVHVERAIQRMKLFKVLKGPVPWEMVGALDHILITIAGIVNLSSPILADKRFLNANESVTMQ</sequence>
<name>A0A9J6FB44_HAELO</name>
<feature type="domain" description="DDE Tnp4" evidence="3">
    <location>
        <begin position="230"/>
        <end position="390"/>
    </location>
</feature>
<dbReference type="OMA" id="CRINAYS"/>
<comment type="cofactor">
    <cofactor evidence="1">
        <name>a divalent metal cation</name>
        <dbReference type="ChEBI" id="CHEBI:60240"/>
    </cofactor>
</comment>
<evidence type="ECO:0008006" key="7">
    <source>
        <dbReference type="Google" id="ProtNLM"/>
    </source>
</evidence>
<keyword evidence="2" id="KW-0479">Metal-binding</keyword>